<protein>
    <submittedName>
        <fullName evidence="2">Regulator of Ras-like GTPase activity (Roadblock/LC7/MglB family)</fullName>
    </submittedName>
</protein>
<dbReference type="SUPFAM" id="SSF103196">
    <property type="entry name" value="Roadblock/LC7 domain"/>
    <property type="match status" value="1"/>
</dbReference>
<accession>A0ABT9P6V1</accession>
<feature type="domain" description="Roadblock/LAMTOR2" evidence="1">
    <location>
        <begin position="23"/>
        <end position="113"/>
    </location>
</feature>
<organism evidence="2 3">
    <name type="scientific">Kineosporia succinea</name>
    <dbReference type="NCBI Taxonomy" id="84632"/>
    <lineage>
        <taxon>Bacteria</taxon>
        <taxon>Bacillati</taxon>
        <taxon>Actinomycetota</taxon>
        <taxon>Actinomycetes</taxon>
        <taxon>Kineosporiales</taxon>
        <taxon>Kineosporiaceae</taxon>
        <taxon>Kineosporia</taxon>
    </lineage>
</organism>
<gene>
    <name evidence="2" type="ORF">J2S57_004160</name>
</gene>
<comment type="caution">
    <text evidence="2">The sequence shown here is derived from an EMBL/GenBank/DDBJ whole genome shotgun (WGS) entry which is preliminary data.</text>
</comment>
<dbReference type="Proteomes" id="UP001235712">
    <property type="component" value="Unassembled WGS sequence"/>
</dbReference>
<dbReference type="Pfam" id="PF03259">
    <property type="entry name" value="Robl_LC7"/>
    <property type="match status" value="1"/>
</dbReference>
<dbReference type="InterPro" id="IPR004942">
    <property type="entry name" value="Roadblock/LAMTOR2_dom"/>
</dbReference>
<dbReference type="PANTHER" id="PTHR36222:SF1">
    <property type="entry name" value="SERINE PROTEASE INHIBITOR RV3364C"/>
    <property type="match status" value="1"/>
</dbReference>
<keyword evidence="3" id="KW-1185">Reference proteome</keyword>
<name>A0ABT9P6V1_9ACTN</name>
<evidence type="ECO:0000259" key="1">
    <source>
        <dbReference type="SMART" id="SM00960"/>
    </source>
</evidence>
<dbReference type="InterPro" id="IPR053141">
    <property type="entry name" value="Mycobact_SerProt_Inhib_Rv3364c"/>
</dbReference>
<dbReference type="RefSeq" id="WP_307245565.1">
    <property type="nucleotide sequence ID" value="NZ_JAUSQZ010000001.1"/>
</dbReference>
<dbReference type="Gene3D" id="3.30.450.30">
    <property type="entry name" value="Dynein light chain 2a, cytoplasmic"/>
    <property type="match status" value="1"/>
</dbReference>
<sequence>MATNITIERMNEMSENTSRQGLDWLVDDLIRRLPGVEQAIVLSSDGLLIGRSRAVGRDEGEHLAAVASGFQSLARGTGRHFGGGNVRQTMVEMDNFFFIVTAAGEGACLALLADVASDLGMVAYEMNLLVTKVGTYLSSQPRAETGVEAGRR</sequence>
<dbReference type="PANTHER" id="PTHR36222">
    <property type="entry name" value="SERINE PROTEASE INHIBITOR RV3364C"/>
    <property type="match status" value="1"/>
</dbReference>
<dbReference type="SMART" id="SM00960">
    <property type="entry name" value="Robl_LC7"/>
    <property type="match status" value="1"/>
</dbReference>
<evidence type="ECO:0000313" key="3">
    <source>
        <dbReference type="Proteomes" id="UP001235712"/>
    </source>
</evidence>
<proteinExistence type="predicted"/>
<evidence type="ECO:0000313" key="2">
    <source>
        <dbReference type="EMBL" id="MDP9828411.1"/>
    </source>
</evidence>
<dbReference type="EMBL" id="JAUSQZ010000001">
    <property type="protein sequence ID" value="MDP9828411.1"/>
    <property type="molecule type" value="Genomic_DNA"/>
</dbReference>
<reference evidence="2 3" key="1">
    <citation type="submission" date="2023-07" db="EMBL/GenBank/DDBJ databases">
        <title>Sequencing the genomes of 1000 actinobacteria strains.</title>
        <authorList>
            <person name="Klenk H.-P."/>
        </authorList>
    </citation>
    <scope>NUCLEOTIDE SEQUENCE [LARGE SCALE GENOMIC DNA]</scope>
    <source>
        <strain evidence="2 3">DSM 44388</strain>
    </source>
</reference>